<feature type="region of interest" description="Disordered" evidence="1">
    <location>
        <begin position="248"/>
        <end position="285"/>
    </location>
</feature>
<comment type="caution">
    <text evidence="3">The sequence shown here is derived from an EMBL/GenBank/DDBJ whole genome shotgun (WGS) entry which is preliminary data.</text>
</comment>
<feature type="transmembrane region" description="Helical" evidence="2">
    <location>
        <begin position="196"/>
        <end position="217"/>
    </location>
</feature>
<feature type="compositionally biased region" description="Polar residues" evidence="1">
    <location>
        <begin position="275"/>
        <end position="285"/>
    </location>
</feature>
<feature type="compositionally biased region" description="Low complexity" evidence="1">
    <location>
        <begin position="114"/>
        <end position="127"/>
    </location>
</feature>
<feature type="region of interest" description="Disordered" evidence="1">
    <location>
        <begin position="74"/>
        <end position="128"/>
    </location>
</feature>
<keyword evidence="4" id="KW-1185">Reference proteome</keyword>
<sequence>MRRRVLKSPLLEMQPRSGLGTRLRYPVMAFIQAGFLLSFSGLTIGLPQQVDPFNFSSLFGTLFPFEPNPSMYIPDLPPESDFRTSNSHSERPVTTHASSSSSGPLHRETAAMATSRPSLTTRTRTSTVPFLAPTTTSSPFLVPTTTSSPFLLPTTISSPSLVPTTTSSPSLVSTSALDPISTAIAAPQKKNHLGGILGGTFGALGLLCFLVLAVVVYRRRQRSSQATLIPLVHAPDYAQPLEKGERLARGLRSQDTEAQSQRDRLQMDLEVSPRPGSSTLPSSQGVWGERLQEQMEWMSQRIMVLEAHQMELESIQSQRLRDDLRQPPPDYSVTTTSGRNEALKCSSMLK</sequence>
<dbReference type="Proteomes" id="UP000565441">
    <property type="component" value="Unassembled WGS sequence"/>
</dbReference>
<feature type="region of interest" description="Disordered" evidence="1">
    <location>
        <begin position="318"/>
        <end position="339"/>
    </location>
</feature>
<proteinExistence type="predicted"/>
<keyword evidence="2" id="KW-0472">Membrane</keyword>
<keyword evidence="2" id="KW-1133">Transmembrane helix</keyword>
<keyword evidence="2" id="KW-0812">Transmembrane</keyword>
<dbReference type="EMBL" id="JAACJP010000002">
    <property type="protein sequence ID" value="KAF5387147.1"/>
    <property type="molecule type" value="Genomic_DNA"/>
</dbReference>
<evidence type="ECO:0008006" key="5">
    <source>
        <dbReference type="Google" id="ProtNLM"/>
    </source>
</evidence>
<feature type="compositionally biased region" description="Basic and acidic residues" evidence="1">
    <location>
        <begin position="248"/>
        <end position="267"/>
    </location>
</feature>
<reference evidence="3 4" key="1">
    <citation type="journal article" date="2020" name="ISME J.">
        <title>Uncovering the hidden diversity of litter-decomposition mechanisms in mushroom-forming fungi.</title>
        <authorList>
            <person name="Floudas D."/>
            <person name="Bentzer J."/>
            <person name="Ahren D."/>
            <person name="Johansson T."/>
            <person name="Persson P."/>
            <person name="Tunlid A."/>
        </authorList>
    </citation>
    <scope>NUCLEOTIDE SEQUENCE [LARGE SCALE GENOMIC DNA]</scope>
    <source>
        <strain evidence="3 4">CBS 661.87</strain>
    </source>
</reference>
<evidence type="ECO:0000313" key="3">
    <source>
        <dbReference type="EMBL" id="KAF5387147.1"/>
    </source>
</evidence>
<evidence type="ECO:0000256" key="1">
    <source>
        <dbReference type="SAM" id="MobiDB-lite"/>
    </source>
</evidence>
<dbReference type="OrthoDB" id="3069829at2759"/>
<accession>A0A8H5HPJ9</accession>
<evidence type="ECO:0000256" key="2">
    <source>
        <dbReference type="SAM" id="Phobius"/>
    </source>
</evidence>
<protein>
    <recommendedName>
        <fullName evidence="5">Transmembrane protein</fullName>
    </recommendedName>
</protein>
<evidence type="ECO:0000313" key="4">
    <source>
        <dbReference type="Proteomes" id="UP000565441"/>
    </source>
</evidence>
<organism evidence="3 4">
    <name type="scientific">Tricholomella constricta</name>
    <dbReference type="NCBI Taxonomy" id="117010"/>
    <lineage>
        <taxon>Eukaryota</taxon>
        <taxon>Fungi</taxon>
        <taxon>Dikarya</taxon>
        <taxon>Basidiomycota</taxon>
        <taxon>Agaricomycotina</taxon>
        <taxon>Agaricomycetes</taxon>
        <taxon>Agaricomycetidae</taxon>
        <taxon>Agaricales</taxon>
        <taxon>Tricholomatineae</taxon>
        <taxon>Lyophyllaceae</taxon>
        <taxon>Tricholomella</taxon>
    </lineage>
</organism>
<dbReference type="AlphaFoldDB" id="A0A8H5HPJ9"/>
<name>A0A8H5HPJ9_9AGAR</name>
<gene>
    <name evidence="3" type="ORF">D9615_001994</name>
</gene>